<comment type="caution">
    <text evidence="9">The sequence shown here is derived from an EMBL/GenBank/DDBJ whole genome shotgun (WGS) entry which is preliminary data.</text>
</comment>
<dbReference type="NCBIfam" id="NF033902">
    <property type="entry name" value="iso_D2_wall_anc"/>
    <property type="match status" value="1"/>
</dbReference>
<dbReference type="Gene3D" id="2.60.40.10">
    <property type="entry name" value="Immunoglobulins"/>
    <property type="match status" value="2"/>
</dbReference>
<evidence type="ECO:0000256" key="1">
    <source>
        <dbReference type="ARBA" id="ARBA00022512"/>
    </source>
</evidence>
<dbReference type="InterPro" id="IPR048052">
    <property type="entry name" value="FM1-like"/>
</dbReference>
<evidence type="ECO:0000256" key="6">
    <source>
        <dbReference type="SAM" id="Phobius"/>
    </source>
</evidence>
<evidence type="ECO:0000313" key="9">
    <source>
        <dbReference type="EMBL" id="MBK0420127.1"/>
    </source>
</evidence>
<keyword evidence="2" id="KW-0964">Secreted</keyword>
<sequence length="540" mass="55565">MSLQKKGRGLLAGIGAAATAVLLALGGGAAAQAAPIIPPSFEHGNLHIHKFEQPAAPGQPADGLPRDTAGLTPIGEVTFTVQRIKHVDLSTNAGWVAAAGISYDAATGTISGEGSDGQPAVIGDVDPANGTQTTDAAGDATFSGLPIGLYLVTETAAPAGVTPSAPFLVTVPLTNPETRTDWMQDVHVYPKNSTSTATKTVDDAAAVKVGDDIAWTIRGDIPKTADPAYDSAAPIGAGNQPFLAPSGYRVSDTLDQRLAYVSAEVTLTEGGGALVPADYTVVVPSAENGNTFSVTFTAAGLAKLGAAAGVAGSQVQVVLTTTVTSLGDGTVGDGVITNRAVVFPNRPSIEGDPGNPPTETPEVESRWGDILIHKVDARNRTVALPGAEFQVFASKEDADRLANPISVNGTTTFTTGDDGTVRISGLRYSDFVDGAQLADDQDPKWRYYWVVETRAPEVDGQRYELLAEPVRVTVDAAQQVISGDVENPAAGETVIENVPHNAGFELPLTGAAGTWMFTIGGLLVLGGGLALALRRRKTGA</sequence>
<evidence type="ECO:0000256" key="4">
    <source>
        <dbReference type="ARBA" id="ARBA00023088"/>
    </source>
</evidence>
<feature type="domain" description="Gram-positive cocci surface proteins LPxTG" evidence="8">
    <location>
        <begin position="506"/>
        <end position="540"/>
    </location>
</feature>
<dbReference type="RefSeq" id="WP_200116264.1">
    <property type="nucleotide sequence ID" value="NZ_JAEHOH010000021.1"/>
</dbReference>
<feature type="signal peptide" evidence="7">
    <location>
        <begin position="1"/>
        <end position="33"/>
    </location>
</feature>
<dbReference type="Gene3D" id="2.60.40.740">
    <property type="match status" value="1"/>
</dbReference>
<keyword evidence="6" id="KW-1133">Transmembrane helix</keyword>
<dbReference type="NCBIfam" id="TIGR04226">
    <property type="entry name" value="RrgB_K2N_iso_D2"/>
    <property type="match status" value="1"/>
</dbReference>
<evidence type="ECO:0000259" key="8">
    <source>
        <dbReference type="PROSITE" id="PS50847"/>
    </source>
</evidence>
<dbReference type="GO" id="GO:0005975">
    <property type="term" value="P:carbohydrate metabolic process"/>
    <property type="evidence" value="ECO:0007669"/>
    <property type="project" value="UniProtKB-ARBA"/>
</dbReference>
<accession>A0A934QBN7</accession>
<dbReference type="InterPro" id="IPR019931">
    <property type="entry name" value="LPXTG_anchor"/>
</dbReference>
<keyword evidence="3 7" id="KW-0732">Signal</keyword>
<evidence type="ECO:0000256" key="5">
    <source>
        <dbReference type="SAM" id="MobiDB-lite"/>
    </source>
</evidence>
<feature type="chain" id="PRO_5036931415" evidence="7">
    <location>
        <begin position="34"/>
        <end position="540"/>
    </location>
</feature>
<keyword evidence="4" id="KW-0572">Peptidoglycan-anchor</keyword>
<organism evidence="9 10">
    <name type="scientific">Leucobacter chromiisoli</name>
    <dbReference type="NCBI Taxonomy" id="2796471"/>
    <lineage>
        <taxon>Bacteria</taxon>
        <taxon>Bacillati</taxon>
        <taxon>Actinomycetota</taxon>
        <taxon>Actinomycetes</taxon>
        <taxon>Micrococcales</taxon>
        <taxon>Microbacteriaceae</taxon>
        <taxon>Leucobacter</taxon>
    </lineage>
</organism>
<name>A0A934QBN7_9MICO</name>
<evidence type="ECO:0000313" key="10">
    <source>
        <dbReference type="Proteomes" id="UP000608530"/>
    </source>
</evidence>
<keyword evidence="6" id="KW-0472">Membrane</keyword>
<dbReference type="InterPro" id="IPR026466">
    <property type="entry name" value="Fim_isopep_form_D2_dom"/>
</dbReference>
<keyword evidence="1" id="KW-0134">Cell wall</keyword>
<evidence type="ECO:0000256" key="7">
    <source>
        <dbReference type="SAM" id="SignalP"/>
    </source>
</evidence>
<keyword evidence="10" id="KW-1185">Reference proteome</keyword>
<dbReference type="InterPro" id="IPR032364">
    <property type="entry name" value="GramPos_pilinD1_N"/>
</dbReference>
<proteinExistence type="predicted"/>
<dbReference type="PROSITE" id="PS51318">
    <property type="entry name" value="TAT"/>
    <property type="match status" value="1"/>
</dbReference>
<dbReference type="Pfam" id="PF16555">
    <property type="entry name" value="GramPos_pilinD1"/>
    <property type="match status" value="1"/>
</dbReference>
<reference evidence="9" key="1">
    <citation type="submission" date="2020-12" db="EMBL/GenBank/DDBJ databases">
        <title>Leucobacter sp. CAS1, isolated from Chromium sludge.</title>
        <authorList>
            <person name="Xu Z."/>
        </authorList>
    </citation>
    <scope>NUCLEOTIDE SEQUENCE</scope>
    <source>
        <strain evidence="9">CSA1</strain>
    </source>
</reference>
<dbReference type="InterPro" id="IPR013783">
    <property type="entry name" value="Ig-like_fold"/>
</dbReference>
<gene>
    <name evidence="9" type="ORF">JD276_13905</name>
</gene>
<dbReference type="Proteomes" id="UP000608530">
    <property type="component" value="Unassembled WGS sequence"/>
</dbReference>
<dbReference type="AlphaFoldDB" id="A0A934QBN7"/>
<dbReference type="EMBL" id="JAEHOH010000021">
    <property type="protein sequence ID" value="MBK0420127.1"/>
    <property type="molecule type" value="Genomic_DNA"/>
</dbReference>
<dbReference type="Pfam" id="PF00746">
    <property type="entry name" value="Gram_pos_anchor"/>
    <property type="match status" value="1"/>
</dbReference>
<evidence type="ECO:0000256" key="3">
    <source>
        <dbReference type="ARBA" id="ARBA00022729"/>
    </source>
</evidence>
<protein>
    <submittedName>
        <fullName evidence="9">SpaH/EbpB family LPXTG-anchored major pilin</fullName>
    </submittedName>
</protein>
<feature type="region of interest" description="Disordered" evidence="5">
    <location>
        <begin position="114"/>
        <end position="134"/>
    </location>
</feature>
<evidence type="ECO:0000256" key="2">
    <source>
        <dbReference type="ARBA" id="ARBA00022525"/>
    </source>
</evidence>
<feature type="transmembrane region" description="Helical" evidence="6">
    <location>
        <begin position="515"/>
        <end position="533"/>
    </location>
</feature>
<keyword evidence="6" id="KW-0812">Transmembrane</keyword>
<dbReference type="NCBIfam" id="TIGR01167">
    <property type="entry name" value="LPXTG_anchor"/>
    <property type="match status" value="1"/>
</dbReference>
<dbReference type="InterPro" id="IPR006311">
    <property type="entry name" value="TAT_signal"/>
</dbReference>
<dbReference type="SUPFAM" id="SSF117074">
    <property type="entry name" value="Hypothetical protein PA1324"/>
    <property type="match status" value="1"/>
</dbReference>
<dbReference type="PROSITE" id="PS50847">
    <property type="entry name" value="GRAM_POS_ANCHORING"/>
    <property type="match status" value="1"/>
</dbReference>